<gene>
    <name evidence="9" type="ORF">SAMN02745207_04088</name>
</gene>
<feature type="transmembrane region" description="Helical" evidence="7">
    <location>
        <begin position="21"/>
        <end position="42"/>
    </location>
</feature>
<feature type="transmembrane region" description="Helical" evidence="7">
    <location>
        <begin position="149"/>
        <end position="169"/>
    </location>
</feature>
<feature type="transmembrane region" description="Helical" evidence="7">
    <location>
        <begin position="86"/>
        <end position="106"/>
    </location>
</feature>
<evidence type="ECO:0000256" key="4">
    <source>
        <dbReference type="ARBA" id="ARBA00022692"/>
    </source>
</evidence>
<dbReference type="Proteomes" id="UP000184447">
    <property type="component" value="Unassembled WGS sequence"/>
</dbReference>
<keyword evidence="4 7" id="KW-0812">Transmembrane</keyword>
<evidence type="ECO:0000259" key="8">
    <source>
        <dbReference type="PROSITE" id="PS50928"/>
    </source>
</evidence>
<proteinExistence type="inferred from homology"/>
<dbReference type="SUPFAM" id="SSF161098">
    <property type="entry name" value="MetI-like"/>
    <property type="match status" value="1"/>
</dbReference>
<dbReference type="InterPro" id="IPR000515">
    <property type="entry name" value="MetI-like"/>
</dbReference>
<evidence type="ECO:0000256" key="7">
    <source>
        <dbReference type="RuleBase" id="RU363032"/>
    </source>
</evidence>
<dbReference type="PANTHER" id="PTHR43744:SF9">
    <property type="entry name" value="POLYGALACTURONAN_RHAMNOGALACTURONAN TRANSPORT SYSTEM PERMEASE PROTEIN YTCP"/>
    <property type="match status" value="1"/>
</dbReference>
<feature type="transmembrane region" description="Helical" evidence="7">
    <location>
        <begin position="265"/>
        <end position="284"/>
    </location>
</feature>
<accession>A0A1M5Y0K7</accession>
<protein>
    <submittedName>
        <fullName evidence="9">Putative aldouronate transport system permease protein</fullName>
    </submittedName>
</protein>
<evidence type="ECO:0000256" key="5">
    <source>
        <dbReference type="ARBA" id="ARBA00022989"/>
    </source>
</evidence>
<comment type="subcellular location">
    <subcellularLocation>
        <location evidence="1 7">Cell membrane</location>
        <topology evidence="1 7">Multi-pass membrane protein</topology>
    </subcellularLocation>
</comment>
<feature type="transmembrane region" description="Helical" evidence="7">
    <location>
        <begin position="118"/>
        <end position="137"/>
    </location>
</feature>
<evidence type="ECO:0000313" key="9">
    <source>
        <dbReference type="EMBL" id="SHI05479.1"/>
    </source>
</evidence>
<dbReference type="RefSeq" id="WP_073340883.1">
    <property type="nucleotide sequence ID" value="NZ_FQXM01000045.1"/>
</dbReference>
<evidence type="ECO:0000256" key="6">
    <source>
        <dbReference type="ARBA" id="ARBA00023136"/>
    </source>
</evidence>
<evidence type="ECO:0000256" key="3">
    <source>
        <dbReference type="ARBA" id="ARBA00022475"/>
    </source>
</evidence>
<keyword evidence="3" id="KW-1003">Cell membrane</keyword>
<dbReference type="AlphaFoldDB" id="A0A1M5Y0K7"/>
<feature type="domain" description="ABC transmembrane type-1" evidence="8">
    <location>
        <begin position="82"/>
        <end position="278"/>
    </location>
</feature>
<evidence type="ECO:0000313" key="10">
    <source>
        <dbReference type="Proteomes" id="UP000184447"/>
    </source>
</evidence>
<dbReference type="GO" id="GO:0055085">
    <property type="term" value="P:transmembrane transport"/>
    <property type="evidence" value="ECO:0007669"/>
    <property type="project" value="InterPro"/>
</dbReference>
<name>A0A1M5Y0K7_9CLOT</name>
<sequence>MAKSKNKKLIIESKGEKVFKIVNNILLIIIGILALYPLLYILSASLSKPAYVQSGDVLLLPKGFTVESYKQAFNTPGLWRAYGNTFYYTLAGTIVNLFFTTTGAYVLSKKRLVYRKAITMFVVITLWFNAGMIPFYLTLRDLHILNTRFAIIVGFAINTYNLIIMRTFFQSIPESLEEAAYIDGANNIKIFYNIYLPLSKPALATIGLFYTVTRWNGYFWAMNIFRDDDKVPLQVLLKKLIVEKTTNSEGVGLITQNSLYSPQTVIYAVIIIAVVPMIAAYPFIQKYFKKGVMIGSVKG</sequence>
<dbReference type="PROSITE" id="PS50928">
    <property type="entry name" value="ABC_TM1"/>
    <property type="match status" value="1"/>
</dbReference>
<evidence type="ECO:0000256" key="1">
    <source>
        <dbReference type="ARBA" id="ARBA00004651"/>
    </source>
</evidence>
<organism evidence="9 10">
    <name type="scientific">Clostridium grantii DSM 8605</name>
    <dbReference type="NCBI Taxonomy" id="1121316"/>
    <lineage>
        <taxon>Bacteria</taxon>
        <taxon>Bacillati</taxon>
        <taxon>Bacillota</taxon>
        <taxon>Clostridia</taxon>
        <taxon>Eubacteriales</taxon>
        <taxon>Clostridiaceae</taxon>
        <taxon>Clostridium</taxon>
    </lineage>
</organism>
<dbReference type="GO" id="GO:0005886">
    <property type="term" value="C:plasma membrane"/>
    <property type="evidence" value="ECO:0007669"/>
    <property type="project" value="UniProtKB-SubCell"/>
</dbReference>
<dbReference type="InterPro" id="IPR035906">
    <property type="entry name" value="MetI-like_sf"/>
</dbReference>
<feature type="transmembrane region" description="Helical" evidence="7">
    <location>
        <begin position="190"/>
        <end position="212"/>
    </location>
</feature>
<evidence type="ECO:0000256" key="2">
    <source>
        <dbReference type="ARBA" id="ARBA00022448"/>
    </source>
</evidence>
<reference evidence="9 10" key="1">
    <citation type="submission" date="2016-11" db="EMBL/GenBank/DDBJ databases">
        <authorList>
            <person name="Jaros S."/>
            <person name="Januszkiewicz K."/>
            <person name="Wedrychowicz H."/>
        </authorList>
    </citation>
    <scope>NUCLEOTIDE SEQUENCE [LARGE SCALE GENOMIC DNA]</scope>
    <source>
        <strain evidence="9 10">DSM 8605</strain>
    </source>
</reference>
<dbReference type="Pfam" id="PF00528">
    <property type="entry name" value="BPD_transp_1"/>
    <property type="match status" value="1"/>
</dbReference>
<keyword evidence="5 7" id="KW-1133">Transmembrane helix</keyword>
<dbReference type="OrthoDB" id="9794684at2"/>
<keyword evidence="10" id="KW-1185">Reference proteome</keyword>
<keyword evidence="2 7" id="KW-0813">Transport</keyword>
<dbReference type="PANTHER" id="PTHR43744">
    <property type="entry name" value="ABC TRANSPORTER PERMEASE PROTEIN MG189-RELATED-RELATED"/>
    <property type="match status" value="1"/>
</dbReference>
<dbReference type="CDD" id="cd06261">
    <property type="entry name" value="TM_PBP2"/>
    <property type="match status" value="1"/>
</dbReference>
<keyword evidence="6 7" id="KW-0472">Membrane</keyword>
<dbReference type="Gene3D" id="1.10.3720.10">
    <property type="entry name" value="MetI-like"/>
    <property type="match status" value="1"/>
</dbReference>
<dbReference type="EMBL" id="FQXM01000045">
    <property type="protein sequence ID" value="SHI05479.1"/>
    <property type="molecule type" value="Genomic_DNA"/>
</dbReference>
<comment type="similarity">
    <text evidence="7">Belongs to the binding-protein-dependent transport system permease family.</text>
</comment>
<dbReference type="STRING" id="1121316.SAMN02745207_04088"/>